<reference evidence="1 2" key="1">
    <citation type="submission" date="2015-08" db="EMBL/GenBank/DDBJ databases">
        <title>Next Generation Sequencing and Analysis of the Genome of Puccinia sorghi L Schw, the Causal Agent of Maize Common Rust.</title>
        <authorList>
            <person name="Rochi L."/>
            <person name="Burguener G."/>
            <person name="Darino M."/>
            <person name="Turjanski A."/>
            <person name="Kreff E."/>
            <person name="Dieguez M.J."/>
            <person name="Sacco F."/>
        </authorList>
    </citation>
    <scope>NUCLEOTIDE SEQUENCE [LARGE SCALE GENOMIC DNA]</scope>
    <source>
        <strain evidence="1 2">RO10H11247</strain>
    </source>
</reference>
<sequence>MRNNNTNPAANQSCLLSSGLSGIEIRAPNTSDANLAQQAGVVVEPNTPSHLSGRIGEPTQLGVNSCATSGTVPRAISLMDLSQDLNANILGAATNTIFKYSAVFGGFNLYKRELILSSQSMRPDLYEDTIIKLQSLENRLVQNVIHEMRPNNLLDTQDFDRKVD</sequence>
<dbReference type="Proteomes" id="UP000037035">
    <property type="component" value="Unassembled WGS sequence"/>
</dbReference>
<evidence type="ECO:0000313" key="1">
    <source>
        <dbReference type="EMBL" id="KNZ49536.1"/>
    </source>
</evidence>
<accession>A0A0L6ULZ2</accession>
<organism evidence="1 2">
    <name type="scientific">Puccinia sorghi</name>
    <dbReference type="NCBI Taxonomy" id="27349"/>
    <lineage>
        <taxon>Eukaryota</taxon>
        <taxon>Fungi</taxon>
        <taxon>Dikarya</taxon>
        <taxon>Basidiomycota</taxon>
        <taxon>Pucciniomycotina</taxon>
        <taxon>Pucciniomycetes</taxon>
        <taxon>Pucciniales</taxon>
        <taxon>Pucciniaceae</taxon>
        <taxon>Puccinia</taxon>
    </lineage>
</organism>
<dbReference type="EMBL" id="LAVV01010114">
    <property type="protein sequence ID" value="KNZ49536.1"/>
    <property type="molecule type" value="Genomic_DNA"/>
</dbReference>
<keyword evidence="2" id="KW-1185">Reference proteome</keyword>
<proteinExistence type="predicted"/>
<comment type="caution">
    <text evidence="1">The sequence shown here is derived from an EMBL/GenBank/DDBJ whole genome shotgun (WGS) entry which is preliminary data.</text>
</comment>
<dbReference type="VEuPathDB" id="FungiDB:VP01_4954g1"/>
<evidence type="ECO:0000313" key="2">
    <source>
        <dbReference type="Proteomes" id="UP000037035"/>
    </source>
</evidence>
<dbReference type="AlphaFoldDB" id="A0A0L6ULZ2"/>
<protein>
    <submittedName>
        <fullName evidence="1">Uncharacterized protein</fullName>
    </submittedName>
</protein>
<gene>
    <name evidence="1" type="ORF">VP01_4954g1</name>
</gene>
<dbReference type="STRING" id="27349.A0A0L6ULZ2"/>
<name>A0A0L6ULZ2_9BASI</name>